<dbReference type="PANTHER" id="PTHR37507:SF2">
    <property type="entry name" value="SPORULATION PROTEIN YDCC"/>
    <property type="match status" value="1"/>
</dbReference>
<accession>A0A6G1X889</accession>
<reference evidence="2 3" key="1">
    <citation type="submission" date="2019-11" db="EMBL/GenBank/DDBJ databases">
        <authorList>
            <person name="Li J."/>
        </authorList>
    </citation>
    <scope>NUCLEOTIDE SEQUENCE [LARGE SCALE GENOMIC DNA]</scope>
    <source>
        <strain evidence="2 3">J4</strain>
    </source>
</reference>
<dbReference type="EMBL" id="WJNH01000008">
    <property type="protein sequence ID" value="MRG87221.1"/>
    <property type="molecule type" value="Genomic_DNA"/>
</dbReference>
<keyword evidence="2" id="KW-0449">Lipoprotein</keyword>
<evidence type="ECO:0000313" key="3">
    <source>
        <dbReference type="Proteomes" id="UP000480185"/>
    </source>
</evidence>
<dbReference type="Proteomes" id="UP000480185">
    <property type="component" value="Unassembled WGS sequence"/>
</dbReference>
<name>A0A6G1X889_9BACI</name>
<sequence length="340" mass="38719">MKKKHLLWSLAVFLLIFLAACGEKSKEDIVNSLEKQAEEMSGYKAQAKMNLKTGEEVQSYEIDVWHKKKDLYRVQLNNPSSEKGNQIILKNSEGVFVLTPALNKSFKFQSEWPDNSSQPYLYSSLVNDIMNDQEAEFKTTEDYYVFTTKTNYQSNKNLPYQEITFDKETLKPVLVKVMDKDYKSLVEITFSSFEYDPKFAEDDFDTKKNLTSSSADVPAMANAEEEVEMQVLYPLNLPEGTSLVEERKVDFENGTRVILTFEGDKNFTLIQEKYTAYPTSISSPVSVEGDPVDLGFTVGALSDGTVEWSNNNTRFYLASEDLTREELIEVASSVEGKSYK</sequence>
<dbReference type="InterPro" id="IPR052944">
    <property type="entry name" value="Sporulation_related"/>
</dbReference>
<proteinExistence type="predicted"/>
<dbReference type="AlphaFoldDB" id="A0A6G1X889"/>
<keyword evidence="3" id="KW-1185">Reference proteome</keyword>
<dbReference type="Gene3D" id="2.50.20.10">
    <property type="entry name" value="Lipoprotein localisation LolA/LolB/LppX"/>
    <property type="match status" value="1"/>
</dbReference>
<keyword evidence="1" id="KW-0732">Signal</keyword>
<evidence type="ECO:0000313" key="2">
    <source>
        <dbReference type="EMBL" id="MRG87221.1"/>
    </source>
</evidence>
<protein>
    <submittedName>
        <fullName evidence="2">Outer membrane lipoprotein carrier protein LolA</fullName>
    </submittedName>
</protein>
<comment type="caution">
    <text evidence="2">The sequence shown here is derived from an EMBL/GenBank/DDBJ whole genome shotgun (WGS) entry which is preliminary data.</text>
</comment>
<dbReference type="PANTHER" id="PTHR37507">
    <property type="entry name" value="SPORULATION PROTEIN YDCC"/>
    <property type="match status" value="1"/>
</dbReference>
<dbReference type="OrthoDB" id="9785380at2"/>
<dbReference type="PROSITE" id="PS51257">
    <property type="entry name" value="PROKAR_LIPOPROTEIN"/>
    <property type="match status" value="1"/>
</dbReference>
<gene>
    <name evidence="2" type="ORF">GH754_13045</name>
</gene>
<feature type="signal peptide" evidence="1">
    <location>
        <begin position="1"/>
        <end position="19"/>
    </location>
</feature>
<dbReference type="RefSeq" id="WP_153729114.1">
    <property type="nucleotide sequence ID" value="NZ_WJNH01000008.1"/>
</dbReference>
<organism evidence="2 3">
    <name type="scientific">Salinibacillus xinjiangensis</name>
    <dbReference type="NCBI Taxonomy" id="1229268"/>
    <lineage>
        <taxon>Bacteria</taxon>
        <taxon>Bacillati</taxon>
        <taxon>Bacillota</taxon>
        <taxon>Bacilli</taxon>
        <taxon>Bacillales</taxon>
        <taxon>Bacillaceae</taxon>
        <taxon>Salinibacillus</taxon>
    </lineage>
</organism>
<dbReference type="InterPro" id="IPR029046">
    <property type="entry name" value="LolA/LolB/LppX"/>
</dbReference>
<dbReference type="SUPFAM" id="SSF89392">
    <property type="entry name" value="Prokaryotic lipoproteins and lipoprotein localization factors"/>
    <property type="match status" value="1"/>
</dbReference>
<feature type="chain" id="PRO_5039056249" evidence="1">
    <location>
        <begin position="20"/>
        <end position="340"/>
    </location>
</feature>
<evidence type="ECO:0000256" key="1">
    <source>
        <dbReference type="SAM" id="SignalP"/>
    </source>
</evidence>